<evidence type="ECO:0000313" key="2">
    <source>
        <dbReference type="EMBL" id="CBF80216.1"/>
    </source>
</evidence>
<feature type="region of interest" description="Disordered" evidence="1">
    <location>
        <begin position="1"/>
        <end position="33"/>
    </location>
</feature>
<keyword evidence="3" id="KW-1185">Reference proteome</keyword>
<evidence type="ECO:0000313" key="3">
    <source>
        <dbReference type="Proteomes" id="UP000000560"/>
    </source>
</evidence>
<name>C8VDW7_EMENI</name>
<proteinExistence type="predicted"/>
<dbReference type="InParanoid" id="C8VDW7"/>
<dbReference type="KEGG" id="ani:ANIA_11575"/>
<dbReference type="RefSeq" id="XP_050468060.1">
    <property type="nucleotide sequence ID" value="XM_050612106.1"/>
</dbReference>
<reference evidence="3" key="2">
    <citation type="journal article" date="2009" name="Fungal Genet. Biol.">
        <title>The 2008 update of the Aspergillus nidulans genome annotation: a community effort.</title>
        <authorList>
            <person name="Wortman J.R."/>
            <person name="Gilsenan J.M."/>
            <person name="Joardar V."/>
            <person name="Deegan J."/>
            <person name="Clutterbuck J."/>
            <person name="Andersen M.R."/>
            <person name="Archer D."/>
            <person name="Bencina M."/>
            <person name="Braus G."/>
            <person name="Coutinho P."/>
            <person name="von Dohren H."/>
            <person name="Doonan J."/>
            <person name="Driessen A.J."/>
            <person name="Durek P."/>
            <person name="Espeso E."/>
            <person name="Fekete E."/>
            <person name="Flipphi M."/>
            <person name="Estrada C.G."/>
            <person name="Geysens S."/>
            <person name="Goldman G."/>
            <person name="de Groot P.W."/>
            <person name="Hansen K."/>
            <person name="Harris S.D."/>
            <person name="Heinekamp T."/>
            <person name="Helmstaedt K."/>
            <person name="Henrissat B."/>
            <person name="Hofmann G."/>
            <person name="Homan T."/>
            <person name="Horio T."/>
            <person name="Horiuchi H."/>
            <person name="James S."/>
            <person name="Jones M."/>
            <person name="Karaffa L."/>
            <person name="Karanyi Z."/>
            <person name="Kato M."/>
            <person name="Keller N."/>
            <person name="Kelly D.E."/>
            <person name="Kiel J.A."/>
            <person name="Kim J.M."/>
            <person name="van der Klei I.J."/>
            <person name="Klis F.M."/>
            <person name="Kovalchuk A."/>
            <person name="Krasevec N."/>
            <person name="Kubicek C.P."/>
            <person name="Liu B."/>
            <person name="Maccabe A."/>
            <person name="Meyer V."/>
            <person name="Mirabito P."/>
            <person name="Miskei M."/>
            <person name="Mos M."/>
            <person name="Mullins J."/>
            <person name="Nelson D.R."/>
            <person name="Nielsen J."/>
            <person name="Oakley B.R."/>
            <person name="Osmani S.A."/>
            <person name="Pakula T."/>
            <person name="Paszewski A."/>
            <person name="Paulsen I."/>
            <person name="Pilsyk S."/>
            <person name="Pocsi I."/>
            <person name="Punt P.J."/>
            <person name="Ram A.F."/>
            <person name="Ren Q."/>
            <person name="Robellet X."/>
            <person name="Robson G."/>
            <person name="Seiboth B."/>
            <person name="van Solingen P."/>
            <person name="Specht T."/>
            <person name="Sun J."/>
            <person name="Taheri-Talesh N."/>
            <person name="Takeshita N."/>
            <person name="Ussery D."/>
            <person name="vanKuyk P.A."/>
            <person name="Visser H."/>
            <person name="van de Vondervoort P.J."/>
            <person name="de Vries R.P."/>
            <person name="Walton J."/>
            <person name="Xiang X."/>
            <person name="Xiong Y."/>
            <person name="Zeng A.P."/>
            <person name="Brandt B.W."/>
            <person name="Cornell M.J."/>
            <person name="van den Hondel C.A."/>
            <person name="Visser J."/>
            <person name="Oliver S.G."/>
            <person name="Turner G."/>
        </authorList>
    </citation>
    <scope>GENOME REANNOTATION</scope>
    <source>
        <strain evidence="3">FGSC A4 / ATCC 38163 / CBS 112.46 / NRRL 194 / M139</strain>
    </source>
</reference>
<dbReference type="Proteomes" id="UP000000560">
    <property type="component" value="Chromosome IV"/>
</dbReference>
<organism evidence="2 3">
    <name type="scientific">Emericella nidulans (strain FGSC A4 / ATCC 38163 / CBS 112.46 / NRRL 194 / M139)</name>
    <name type="common">Aspergillus nidulans</name>
    <dbReference type="NCBI Taxonomy" id="227321"/>
    <lineage>
        <taxon>Eukaryota</taxon>
        <taxon>Fungi</taxon>
        <taxon>Dikarya</taxon>
        <taxon>Ascomycota</taxon>
        <taxon>Pezizomycotina</taxon>
        <taxon>Eurotiomycetes</taxon>
        <taxon>Eurotiomycetidae</taxon>
        <taxon>Eurotiales</taxon>
        <taxon>Aspergillaceae</taxon>
        <taxon>Aspergillus</taxon>
        <taxon>Aspergillus subgen. Nidulantes</taxon>
    </lineage>
</organism>
<dbReference type="HOGENOM" id="CLU_2740011_0_0_1"/>
<sequence length="71" mass="7841">MIYQKEKQKTTRYFSQSGGSLTGSEGQQKAREHEELAQEAMAWILVVGHALNLVLNKVSATSVYSLGIAAW</sequence>
<feature type="compositionally biased region" description="Polar residues" evidence="1">
    <location>
        <begin position="11"/>
        <end position="27"/>
    </location>
</feature>
<gene>
    <name evidence="2" type="ORF">ANIA_11575</name>
</gene>
<dbReference type="EMBL" id="BN001304">
    <property type="protein sequence ID" value="CBF80216.1"/>
    <property type="molecule type" value="Genomic_DNA"/>
</dbReference>
<evidence type="ECO:0000256" key="1">
    <source>
        <dbReference type="SAM" id="MobiDB-lite"/>
    </source>
</evidence>
<accession>C8VDW7</accession>
<dbReference type="GeneID" id="74897141"/>
<reference evidence="3" key="1">
    <citation type="journal article" date="2005" name="Nature">
        <title>Sequencing of Aspergillus nidulans and comparative analysis with A. fumigatus and A. oryzae.</title>
        <authorList>
            <person name="Galagan J.E."/>
            <person name="Calvo S.E."/>
            <person name="Cuomo C."/>
            <person name="Ma L.J."/>
            <person name="Wortman J.R."/>
            <person name="Batzoglou S."/>
            <person name="Lee S.I."/>
            <person name="Basturkmen M."/>
            <person name="Spevak C.C."/>
            <person name="Clutterbuck J."/>
            <person name="Kapitonov V."/>
            <person name="Jurka J."/>
            <person name="Scazzocchio C."/>
            <person name="Farman M."/>
            <person name="Butler J."/>
            <person name="Purcell S."/>
            <person name="Harris S."/>
            <person name="Braus G.H."/>
            <person name="Draht O."/>
            <person name="Busch S."/>
            <person name="D'Enfert C."/>
            <person name="Bouchier C."/>
            <person name="Goldman G.H."/>
            <person name="Bell-Pedersen D."/>
            <person name="Griffiths-Jones S."/>
            <person name="Doonan J.H."/>
            <person name="Yu J."/>
            <person name="Vienken K."/>
            <person name="Pain A."/>
            <person name="Freitag M."/>
            <person name="Selker E.U."/>
            <person name="Archer D.B."/>
            <person name="Penalva M.A."/>
            <person name="Oakley B.R."/>
            <person name="Momany M."/>
            <person name="Tanaka T."/>
            <person name="Kumagai T."/>
            <person name="Asai K."/>
            <person name="Machida M."/>
            <person name="Nierman W.C."/>
            <person name="Denning D.W."/>
            <person name="Caddick M."/>
            <person name="Hynes M."/>
            <person name="Paoletti M."/>
            <person name="Fischer R."/>
            <person name="Miller B."/>
            <person name="Dyer P."/>
            <person name="Sachs M.S."/>
            <person name="Osmani S.A."/>
            <person name="Birren B.W."/>
        </authorList>
    </citation>
    <scope>NUCLEOTIDE SEQUENCE [LARGE SCALE GENOMIC DNA]</scope>
    <source>
        <strain evidence="3">FGSC A4 / ATCC 38163 / CBS 112.46 / NRRL 194 / M139</strain>
    </source>
</reference>
<dbReference type="AlphaFoldDB" id="C8VDW7"/>
<dbReference type="VEuPathDB" id="FungiDB:AN11575"/>
<protein>
    <submittedName>
        <fullName evidence="2">DUF1212 domain membrane protein (AFU_orthologue AFUA_5G07620)</fullName>
    </submittedName>
</protein>